<evidence type="ECO:0000256" key="5">
    <source>
        <dbReference type="ARBA" id="ARBA00022771"/>
    </source>
</evidence>
<feature type="domain" description="C2H2-type" evidence="13">
    <location>
        <begin position="232"/>
        <end position="267"/>
    </location>
</feature>
<evidence type="ECO:0000256" key="10">
    <source>
        <dbReference type="ARBA" id="ARBA00023242"/>
    </source>
</evidence>
<dbReference type="GO" id="GO:0008270">
    <property type="term" value="F:zinc ion binding"/>
    <property type="evidence" value="ECO:0007669"/>
    <property type="project" value="UniProtKB-KW"/>
</dbReference>
<dbReference type="Pfam" id="PF13894">
    <property type="entry name" value="zf-C2H2_4"/>
    <property type="match status" value="1"/>
</dbReference>
<evidence type="ECO:0000256" key="4">
    <source>
        <dbReference type="ARBA" id="ARBA00022737"/>
    </source>
</evidence>
<dbReference type="InterPro" id="IPR013087">
    <property type="entry name" value="Znf_C2H2_type"/>
</dbReference>
<comment type="similarity">
    <text evidence="2">Belongs to the krueppel C2H2-type zinc-finger protein family.</text>
</comment>
<feature type="region of interest" description="Disordered" evidence="12">
    <location>
        <begin position="66"/>
        <end position="90"/>
    </location>
</feature>
<dbReference type="Pfam" id="PF00096">
    <property type="entry name" value="zf-C2H2"/>
    <property type="match status" value="3"/>
</dbReference>
<feature type="domain" description="C2H2-type" evidence="13">
    <location>
        <begin position="343"/>
        <end position="370"/>
    </location>
</feature>
<organism evidence="14 15">
    <name type="scientific">Esox lucius</name>
    <name type="common">Northern pike</name>
    <dbReference type="NCBI Taxonomy" id="8010"/>
    <lineage>
        <taxon>Eukaryota</taxon>
        <taxon>Metazoa</taxon>
        <taxon>Chordata</taxon>
        <taxon>Craniata</taxon>
        <taxon>Vertebrata</taxon>
        <taxon>Euteleostomi</taxon>
        <taxon>Actinopterygii</taxon>
        <taxon>Neopterygii</taxon>
        <taxon>Teleostei</taxon>
        <taxon>Protacanthopterygii</taxon>
        <taxon>Esociformes</taxon>
        <taxon>Esocidae</taxon>
        <taxon>Esox</taxon>
    </lineage>
</organism>
<dbReference type="KEGG" id="els:105006770"/>
<keyword evidence="15" id="KW-1185">Reference proteome</keyword>
<comment type="subcellular location">
    <subcellularLocation>
        <location evidence="1">Nucleus</location>
    </subcellularLocation>
</comment>
<dbReference type="Ensembl" id="ENSELUT00000093662.1">
    <property type="protein sequence ID" value="ENSELUP00000096914.1"/>
    <property type="gene ID" value="ENSELUG00000011730.3"/>
</dbReference>
<evidence type="ECO:0000313" key="14">
    <source>
        <dbReference type="Ensembl" id="ENSELUP00000096914.1"/>
    </source>
</evidence>
<dbReference type="FunFam" id="3.30.160.60:FF:000562">
    <property type="entry name" value="Zinc finger protein 786"/>
    <property type="match status" value="1"/>
</dbReference>
<evidence type="ECO:0000259" key="13">
    <source>
        <dbReference type="PROSITE" id="PS50157"/>
    </source>
</evidence>
<dbReference type="Gene3D" id="3.30.160.60">
    <property type="entry name" value="Classic Zinc Finger"/>
    <property type="match status" value="5"/>
</dbReference>
<dbReference type="GeneID" id="105006770"/>
<evidence type="ECO:0000256" key="8">
    <source>
        <dbReference type="ARBA" id="ARBA00023125"/>
    </source>
</evidence>
<dbReference type="SMART" id="SM00355">
    <property type="entry name" value="ZnF_C2H2"/>
    <property type="match status" value="6"/>
</dbReference>
<accession>A0AAY5L6Y4</accession>
<evidence type="ECO:0000313" key="15">
    <source>
        <dbReference type="Proteomes" id="UP000265140"/>
    </source>
</evidence>
<evidence type="ECO:0000256" key="7">
    <source>
        <dbReference type="ARBA" id="ARBA00023015"/>
    </source>
</evidence>
<evidence type="ECO:0000256" key="11">
    <source>
        <dbReference type="PROSITE-ProRule" id="PRU00042"/>
    </source>
</evidence>
<dbReference type="FunFam" id="3.30.160.60:FF:000625">
    <property type="entry name" value="Zinc finger protein 536"/>
    <property type="match status" value="1"/>
</dbReference>
<dbReference type="GO" id="GO:0010468">
    <property type="term" value="P:regulation of gene expression"/>
    <property type="evidence" value="ECO:0007669"/>
    <property type="project" value="TreeGrafter"/>
</dbReference>
<name>A0AAY5L6Y4_ESOLU</name>
<dbReference type="InterPro" id="IPR050331">
    <property type="entry name" value="Zinc_finger"/>
</dbReference>
<reference evidence="14" key="3">
    <citation type="submission" date="2025-09" db="UniProtKB">
        <authorList>
            <consortium name="Ensembl"/>
        </authorList>
    </citation>
    <scope>IDENTIFICATION</scope>
</reference>
<evidence type="ECO:0000256" key="1">
    <source>
        <dbReference type="ARBA" id="ARBA00004123"/>
    </source>
</evidence>
<dbReference type="FunFam" id="3.30.160.60:FF:002343">
    <property type="entry name" value="Zinc finger protein 33A"/>
    <property type="match status" value="2"/>
</dbReference>
<evidence type="ECO:0000256" key="9">
    <source>
        <dbReference type="ARBA" id="ARBA00023163"/>
    </source>
</evidence>
<keyword evidence="10" id="KW-0539">Nucleus</keyword>
<dbReference type="GO" id="GO:0003677">
    <property type="term" value="F:DNA binding"/>
    <property type="evidence" value="ECO:0007669"/>
    <property type="project" value="UniProtKB-KW"/>
</dbReference>
<evidence type="ECO:0000256" key="2">
    <source>
        <dbReference type="ARBA" id="ARBA00006991"/>
    </source>
</evidence>
<keyword evidence="9" id="KW-0804">Transcription</keyword>
<dbReference type="PROSITE" id="PS00028">
    <property type="entry name" value="ZINC_FINGER_C2H2_1"/>
    <property type="match status" value="4"/>
</dbReference>
<keyword evidence="4" id="KW-0677">Repeat</keyword>
<feature type="domain" description="C2H2-type" evidence="13">
    <location>
        <begin position="371"/>
        <end position="396"/>
    </location>
</feature>
<evidence type="ECO:0000256" key="12">
    <source>
        <dbReference type="SAM" id="MobiDB-lite"/>
    </source>
</evidence>
<dbReference type="InterPro" id="IPR036236">
    <property type="entry name" value="Znf_C2H2_sf"/>
</dbReference>
<keyword evidence="6" id="KW-0862">Zinc</keyword>
<keyword evidence="3" id="KW-0479">Metal-binding</keyword>
<dbReference type="GO" id="GO:0005634">
    <property type="term" value="C:nucleus"/>
    <property type="evidence" value="ECO:0007669"/>
    <property type="project" value="UniProtKB-SubCell"/>
</dbReference>
<protein>
    <recommendedName>
        <fullName evidence="13">C2H2-type domain-containing protein</fullName>
    </recommendedName>
</protein>
<reference evidence="14" key="2">
    <citation type="submission" date="2025-08" db="UniProtKB">
        <authorList>
            <consortium name="Ensembl"/>
        </authorList>
    </citation>
    <scope>IDENTIFICATION</scope>
</reference>
<feature type="domain" description="C2H2-type" evidence="13">
    <location>
        <begin position="287"/>
        <end position="314"/>
    </location>
</feature>
<feature type="domain" description="C2H2-type" evidence="13">
    <location>
        <begin position="315"/>
        <end position="342"/>
    </location>
</feature>
<proteinExistence type="inferred from homology"/>
<dbReference type="AlphaFoldDB" id="A0AAY5L6Y4"/>
<dbReference type="RefSeq" id="XP_010863738.2">
    <property type="nucleotide sequence ID" value="XM_010865436.4"/>
</dbReference>
<dbReference type="PANTHER" id="PTHR16515">
    <property type="entry name" value="PR DOMAIN ZINC FINGER PROTEIN"/>
    <property type="match status" value="1"/>
</dbReference>
<dbReference type="PROSITE" id="PS50157">
    <property type="entry name" value="ZINC_FINGER_C2H2_2"/>
    <property type="match status" value="5"/>
</dbReference>
<keyword evidence="8" id="KW-0238">DNA-binding</keyword>
<reference evidence="14 15" key="1">
    <citation type="submission" date="2020-02" db="EMBL/GenBank/DDBJ databases">
        <title>Esox lucius (northern pike) genome, fEsoLuc1, primary haplotype.</title>
        <authorList>
            <person name="Myers G."/>
            <person name="Karagic N."/>
            <person name="Meyer A."/>
            <person name="Pippel M."/>
            <person name="Reichard M."/>
            <person name="Winkler S."/>
            <person name="Tracey A."/>
            <person name="Sims Y."/>
            <person name="Howe K."/>
            <person name="Rhie A."/>
            <person name="Formenti G."/>
            <person name="Durbin R."/>
            <person name="Fedrigo O."/>
            <person name="Jarvis E.D."/>
        </authorList>
    </citation>
    <scope>NUCLEOTIDE SEQUENCE [LARGE SCALE GENOMIC DNA]</scope>
</reference>
<evidence type="ECO:0000256" key="3">
    <source>
        <dbReference type="ARBA" id="ARBA00022723"/>
    </source>
</evidence>
<sequence length="396" mass="44613">MSKLQSLRVFLSERLTAAAVEIFGAVEKTVAEYQEENDQLRRLLRITPDITLCRIDSLQVSLAVSEEEAPPEQKRCEQEWSPSLRQEDSEPTLIKGKEEELRPCQEEEQLQGLEPDITVFKLPLPCVKSECDQEDLFWSLSLPQTQSVENRECDLKPVDLNPFGSLTHQKAFKILCDPPDNQNIGYSHSSPISSAPVRLEGSQPLDSGPLLDPNPTVEEHCSKPSTTSIKTHRCCDCGKAFPLKADLQRHATHAKKSFNECHFCQKQYSSSCKLKAHVQLCHGGKRCTCPFCGKTFKQKGNLSMHMRIHTGEKPFSCGYCGKSFSQKGDLRRHILTHTGEKPFSCNFCCKSFNQKGDLRRHVLTHTGEKPFSCGDCGKGFIRKEHLTAHIRTHTGE</sequence>
<keyword evidence="7" id="KW-0805">Transcription regulation</keyword>
<dbReference type="GeneTree" id="ENSGT00940000161979"/>
<dbReference type="Proteomes" id="UP000265140">
    <property type="component" value="Chromosome 24"/>
</dbReference>
<dbReference type="PANTHER" id="PTHR16515:SF49">
    <property type="entry name" value="GASTRULA ZINC FINGER PROTEIN XLCGF49.1-LIKE-RELATED"/>
    <property type="match status" value="1"/>
</dbReference>
<dbReference type="SUPFAM" id="SSF57667">
    <property type="entry name" value="beta-beta-alpha zinc fingers"/>
    <property type="match status" value="3"/>
</dbReference>
<keyword evidence="5 11" id="KW-0863">Zinc-finger</keyword>
<evidence type="ECO:0000256" key="6">
    <source>
        <dbReference type="ARBA" id="ARBA00022833"/>
    </source>
</evidence>